<sequence>MALLETEEDRERFDKLYRQHREQLFRIALSVMKDICSAEDVVSEVFMIIAKNFSALRKKTDRELFGYIAIITRNRAIDIYRRQKSEAETVTFDEAYSQTELMQNAPTGETDEAVKLILRLSEEHRDILILKYYYGFSMHEVADMLKLPYDTVKSRMKRAKKLLKDELNKAAKKA</sequence>
<keyword evidence="9" id="KW-1185">Reference proteome</keyword>
<gene>
    <name evidence="8" type="ordered locus">RUM_19100</name>
</gene>
<dbReference type="InterPro" id="IPR036388">
    <property type="entry name" value="WH-like_DNA-bd_sf"/>
</dbReference>
<dbReference type="SUPFAM" id="SSF88659">
    <property type="entry name" value="Sigma3 and sigma4 domains of RNA polymerase sigma factors"/>
    <property type="match status" value="1"/>
</dbReference>
<evidence type="ECO:0000256" key="1">
    <source>
        <dbReference type="ARBA" id="ARBA00010641"/>
    </source>
</evidence>
<protein>
    <submittedName>
        <fullName evidence="8">RNA polymerase sigma factor, sigma-70 family</fullName>
    </submittedName>
</protein>
<keyword evidence="2" id="KW-0805">Transcription regulation</keyword>
<dbReference type="GO" id="GO:0006352">
    <property type="term" value="P:DNA-templated transcription initiation"/>
    <property type="evidence" value="ECO:0007669"/>
    <property type="project" value="InterPro"/>
</dbReference>
<dbReference type="HOGENOM" id="CLU_047691_3_2_9"/>
<dbReference type="Proteomes" id="UP000007054">
    <property type="component" value="Chromosome"/>
</dbReference>
<feature type="domain" description="RNA polymerase sigma-70 region 2" evidence="6">
    <location>
        <begin position="16"/>
        <end position="84"/>
    </location>
</feature>
<organism evidence="8 9">
    <name type="scientific">Ruminococcus champanellensis (strain DSM 18848 / JCM 17042 / KCTC 15320 / 18P13)</name>
    <dbReference type="NCBI Taxonomy" id="213810"/>
    <lineage>
        <taxon>Bacteria</taxon>
        <taxon>Bacillati</taxon>
        <taxon>Bacillota</taxon>
        <taxon>Clostridia</taxon>
        <taxon>Eubacteriales</taxon>
        <taxon>Oscillospiraceae</taxon>
        <taxon>Ruminococcus</taxon>
    </lineage>
</organism>
<evidence type="ECO:0000256" key="5">
    <source>
        <dbReference type="ARBA" id="ARBA00023163"/>
    </source>
</evidence>
<reference evidence="8" key="2">
    <citation type="submission" date="2010-03" db="EMBL/GenBank/DDBJ databases">
        <authorList>
            <person name="Pajon A."/>
        </authorList>
    </citation>
    <scope>NUCLEOTIDE SEQUENCE</scope>
    <source>
        <strain evidence="8">Type strain: 18P13</strain>
    </source>
</reference>
<dbReference type="GO" id="GO:0003677">
    <property type="term" value="F:DNA binding"/>
    <property type="evidence" value="ECO:0007669"/>
    <property type="project" value="UniProtKB-KW"/>
</dbReference>
<reference evidence="8" key="1">
    <citation type="submission" date="2010-03" db="EMBL/GenBank/DDBJ databases">
        <title>The genome sequence of Ruminococcus sp. 18P13.</title>
        <authorList>
            <consortium name="metaHIT consortium -- http://www.metahit.eu/"/>
            <person name="Pajon A."/>
            <person name="Turner K."/>
            <person name="Parkhill J."/>
            <person name="Bernalier A."/>
        </authorList>
    </citation>
    <scope>NUCLEOTIDE SEQUENCE [LARGE SCALE GENOMIC DNA]</scope>
    <source>
        <strain evidence="8">Type strain: 18P13</strain>
    </source>
</reference>
<evidence type="ECO:0000259" key="7">
    <source>
        <dbReference type="Pfam" id="PF08281"/>
    </source>
</evidence>
<comment type="similarity">
    <text evidence="1">Belongs to the sigma-70 factor family. ECF subfamily.</text>
</comment>
<proteinExistence type="inferred from homology"/>
<dbReference type="PANTHER" id="PTHR43133:SF8">
    <property type="entry name" value="RNA POLYMERASE SIGMA FACTOR HI_1459-RELATED"/>
    <property type="match status" value="1"/>
</dbReference>
<evidence type="ECO:0000313" key="9">
    <source>
        <dbReference type="Proteomes" id="UP000007054"/>
    </source>
</evidence>
<evidence type="ECO:0000256" key="3">
    <source>
        <dbReference type="ARBA" id="ARBA00023082"/>
    </source>
</evidence>
<dbReference type="SUPFAM" id="SSF88946">
    <property type="entry name" value="Sigma2 domain of RNA polymerase sigma factors"/>
    <property type="match status" value="1"/>
</dbReference>
<accession>D4LEA8</accession>
<dbReference type="STRING" id="213810.RUM_19100"/>
<dbReference type="InterPro" id="IPR013325">
    <property type="entry name" value="RNA_pol_sigma_r2"/>
</dbReference>
<evidence type="ECO:0000313" key="8">
    <source>
        <dbReference type="EMBL" id="CBL17953.1"/>
    </source>
</evidence>
<keyword evidence="5" id="KW-0804">Transcription</keyword>
<dbReference type="EMBL" id="FP929052">
    <property type="protein sequence ID" value="CBL17953.1"/>
    <property type="molecule type" value="Genomic_DNA"/>
</dbReference>
<dbReference type="AlphaFoldDB" id="D4LEA8"/>
<dbReference type="PATRIC" id="fig|213810.4.peg.1810"/>
<dbReference type="GO" id="GO:0016987">
    <property type="term" value="F:sigma factor activity"/>
    <property type="evidence" value="ECO:0007669"/>
    <property type="project" value="UniProtKB-KW"/>
</dbReference>
<dbReference type="Pfam" id="PF08281">
    <property type="entry name" value="Sigma70_r4_2"/>
    <property type="match status" value="1"/>
</dbReference>
<dbReference type="NCBIfam" id="TIGR02937">
    <property type="entry name" value="sigma70-ECF"/>
    <property type="match status" value="1"/>
</dbReference>
<dbReference type="PANTHER" id="PTHR43133">
    <property type="entry name" value="RNA POLYMERASE ECF-TYPE SIGMA FACTO"/>
    <property type="match status" value="1"/>
</dbReference>
<dbReference type="InterPro" id="IPR013249">
    <property type="entry name" value="RNA_pol_sigma70_r4_t2"/>
</dbReference>
<dbReference type="InterPro" id="IPR039425">
    <property type="entry name" value="RNA_pol_sigma-70-like"/>
</dbReference>
<evidence type="ECO:0000256" key="4">
    <source>
        <dbReference type="ARBA" id="ARBA00023125"/>
    </source>
</evidence>
<dbReference type="InterPro" id="IPR007627">
    <property type="entry name" value="RNA_pol_sigma70_r2"/>
</dbReference>
<name>D4LEA8_RUMC1</name>
<evidence type="ECO:0000259" key="6">
    <source>
        <dbReference type="Pfam" id="PF04542"/>
    </source>
</evidence>
<dbReference type="KEGG" id="rch:RUM_19100"/>
<dbReference type="Gene3D" id="1.10.1740.10">
    <property type="match status" value="1"/>
</dbReference>
<dbReference type="CDD" id="cd06171">
    <property type="entry name" value="Sigma70_r4"/>
    <property type="match status" value="1"/>
</dbReference>
<feature type="domain" description="RNA polymerase sigma factor 70 region 4 type 2" evidence="7">
    <location>
        <begin position="114"/>
        <end position="163"/>
    </location>
</feature>
<keyword evidence="3" id="KW-0731">Sigma factor</keyword>
<evidence type="ECO:0000256" key="2">
    <source>
        <dbReference type="ARBA" id="ARBA00023015"/>
    </source>
</evidence>
<dbReference type="Gene3D" id="1.10.10.10">
    <property type="entry name" value="Winged helix-like DNA-binding domain superfamily/Winged helix DNA-binding domain"/>
    <property type="match status" value="1"/>
</dbReference>
<keyword evidence="4" id="KW-0238">DNA-binding</keyword>
<dbReference type="Pfam" id="PF04542">
    <property type="entry name" value="Sigma70_r2"/>
    <property type="match status" value="1"/>
</dbReference>
<dbReference type="InterPro" id="IPR013324">
    <property type="entry name" value="RNA_pol_sigma_r3/r4-like"/>
</dbReference>
<dbReference type="InterPro" id="IPR014284">
    <property type="entry name" value="RNA_pol_sigma-70_dom"/>
</dbReference>